<dbReference type="UniPathway" id="UPA00242"/>
<dbReference type="GO" id="GO:0006006">
    <property type="term" value="P:glucose metabolic process"/>
    <property type="evidence" value="ECO:0007669"/>
    <property type="project" value="TreeGrafter"/>
</dbReference>
<gene>
    <name evidence="12" type="ORF">SAMN02745152_01170</name>
</gene>
<organism evidence="12 13">
    <name type="scientific">Treponema berlinense</name>
    <dbReference type="NCBI Taxonomy" id="225004"/>
    <lineage>
        <taxon>Bacteria</taxon>
        <taxon>Pseudomonadati</taxon>
        <taxon>Spirochaetota</taxon>
        <taxon>Spirochaetia</taxon>
        <taxon>Spirochaetales</taxon>
        <taxon>Treponemataceae</taxon>
        <taxon>Treponema</taxon>
    </lineage>
</organism>
<evidence type="ECO:0000256" key="10">
    <source>
        <dbReference type="PIRSR" id="PIRSR005096-2"/>
    </source>
</evidence>
<dbReference type="OrthoDB" id="9779408at2"/>
<dbReference type="EC" id="5.1.3.3" evidence="4 8"/>
<dbReference type="NCBIfam" id="NF008277">
    <property type="entry name" value="PRK11055.1"/>
    <property type="match status" value="1"/>
</dbReference>
<accession>A0A1T4NDL9</accession>
<evidence type="ECO:0000256" key="5">
    <source>
        <dbReference type="ARBA" id="ARBA00014165"/>
    </source>
</evidence>
<dbReference type="InterPro" id="IPR015443">
    <property type="entry name" value="Aldose_1-epimerase"/>
</dbReference>
<evidence type="ECO:0000313" key="13">
    <source>
        <dbReference type="Proteomes" id="UP000190395"/>
    </source>
</evidence>
<sequence>MDILHFNIEENVDGWTVSNGQMSFSAMNFGCTITNLFVPDKNGEKTDVLLGFDTFSGWKNGTQAHNAIVGRFANRIAGGKFFLDGKNYVLDVNNGKNCLHGGFFRYEKQIWQAEPFLTDDNAGIVFTRLSRDGEQNFPGNLELKVIYSLNSKNQLVLEYFAKTDKPTPINLTNHAYFNLNGCKGENILNHTVCLDCQQILKVDEMIPTGEFLDVCKDENSVFNFLEPKLVGKDLEKLQKMTGMRGYDHCFVTKADEKNVEKAGWCKSEKSGIKMNIYTNQRGIQFYTGNYLENFTGKSGVLQKPFDGLCFEAQRFPDCMNHKNFPDCILRSGEEYYQKTIYEFLTEKC</sequence>
<dbReference type="PANTHER" id="PTHR10091:SF0">
    <property type="entry name" value="GALACTOSE MUTAROTASE"/>
    <property type="match status" value="1"/>
</dbReference>
<name>A0A1T4NDL9_9SPIR</name>
<reference evidence="12 13" key="1">
    <citation type="submission" date="2017-02" db="EMBL/GenBank/DDBJ databases">
        <authorList>
            <person name="Peterson S.W."/>
        </authorList>
    </citation>
    <scope>NUCLEOTIDE SEQUENCE [LARGE SCALE GENOMIC DNA]</scope>
    <source>
        <strain evidence="12 13">ATCC BAA-909</strain>
    </source>
</reference>
<dbReference type="InterPro" id="IPR011013">
    <property type="entry name" value="Gal_mutarotase_sf_dom"/>
</dbReference>
<evidence type="ECO:0000256" key="4">
    <source>
        <dbReference type="ARBA" id="ARBA00013185"/>
    </source>
</evidence>
<evidence type="ECO:0000256" key="3">
    <source>
        <dbReference type="ARBA" id="ARBA00006206"/>
    </source>
</evidence>
<dbReference type="RefSeq" id="WP_078930917.1">
    <property type="nucleotide sequence ID" value="NZ_CAMEQG010000016.1"/>
</dbReference>
<feature type="active site" description="Proton acceptor" evidence="9">
    <location>
        <position position="311"/>
    </location>
</feature>
<evidence type="ECO:0000256" key="1">
    <source>
        <dbReference type="ARBA" id="ARBA00001614"/>
    </source>
</evidence>
<dbReference type="SUPFAM" id="SSF74650">
    <property type="entry name" value="Galactose mutarotase-like"/>
    <property type="match status" value="1"/>
</dbReference>
<dbReference type="GeneID" id="303367412"/>
<dbReference type="InterPro" id="IPR047215">
    <property type="entry name" value="Galactose_mutarotase-like"/>
</dbReference>
<evidence type="ECO:0000256" key="7">
    <source>
        <dbReference type="ARBA" id="ARBA00023277"/>
    </source>
</evidence>
<dbReference type="Gene3D" id="2.70.98.10">
    <property type="match status" value="1"/>
</dbReference>
<keyword evidence="6 8" id="KW-0413">Isomerase</keyword>
<dbReference type="InterPro" id="IPR018052">
    <property type="entry name" value="Ald1_epimerase_CS"/>
</dbReference>
<protein>
    <recommendedName>
        <fullName evidence="5 8">Aldose 1-epimerase</fullName>
        <ecNumber evidence="4 8">5.1.3.3</ecNumber>
    </recommendedName>
</protein>
<dbReference type="Pfam" id="PF01263">
    <property type="entry name" value="Aldose_epim"/>
    <property type="match status" value="1"/>
</dbReference>
<evidence type="ECO:0000256" key="11">
    <source>
        <dbReference type="PIRSR" id="PIRSR005096-3"/>
    </source>
</evidence>
<evidence type="ECO:0000256" key="6">
    <source>
        <dbReference type="ARBA" id="ARBA00023235"/>
    </source>
</evidence>
<dbReference type="Proteomes" id="UP000190395">
    <property type="component" value="Unassembled WGS sequence"/>
</dbReference>
<dbReference type="GO" id="GO:0033499">
    <property type="term" value="P:galactose catabolic process via UDP-galactose, Leloir pathway"/>
    <property type="evidence" value="ECO:0007669"/>
    <property type="project" value="TreeGrafter"/>
</dbReference>
<keyword evidence="7 8" id="KW-0119">Carbohydrate metabolism</keyword>
<evidence type="ECO:0000256" key="2">
    <source>
        <dbReference type="ARBA" id="ARBA00005028"/>
    </source>
</evidence>
<keyword evidence="13" id="KW-1185">Reference proteome</keyword>
<feature type="binding site" evidence="10">
    <location>
        <position position="247"/>
    </location>
    <ligand>
        <name>beta-D-galactose</name>
        <dbReference type="ChEBI" id="CHEBI:27667"/>
    </ligand>
</feature>
<dbReference type="PROSITE" id="PS00545">
    <property type="entry name" value="ALDOSE_1_EPIMERASE"/>
    <property type="match status" value="1"/>
</dbReference>
<evidence type="ECO:0000313" key="12">
    <source>
        <dbReference type="EMBL" id="SJZ77379.1"/>
    </source>
</evidence>
<evidence type="ECO:0000256" key="8">
    <source>
        <dbReference type="PIRNR" id="PIRNR005096"/>
    </source>
</evidence>
<dbReference type="AlphaFoldDB" id="A0A1T4NDL9"/>
<feature type="binding site" evidence="11">
    <location>
        <begin position="174"/>
        <end position="176"/>
    </location>
    <ligand>
        <name>beta-D-galactose</name>
        <dbReference type="ChEBI" id="CHEBI:27667"/>
    </ligand>
</feature>
<dbReference type="EMBL" id="FUXC01000006">
    <property type="protein sequence ID" value="SJZ77379.1"/>
    <property type="molecule type" value="Genomic_DNA"/>
</dbReference>
<dbReference type="PANTHER" id="PTHR10091">
    <property type="entry name" value="ALDOSE-1-EPIMERASE"/>
    <property type="match status" value="1"/>
</dbReference>
<evidence type="ECO:0000256" key="9">
    <source>
        <dbReference type="PIRSR" id="PIRSR005096-1"/>
    </source>
</evidence>
<dbReference type="InterPro" id="IPR008183">
    <property type="entry name" value="Aldose_1/G6P_1-epimerase"/>
</dbReference>
<dbReference type="InterPro" id="IPR014718">
    <property type="entry name" value="GH-type_carb-bd"/>
</dbReference>
<dbReference type="STRING" id="225004.SAMN02745152_01170"/>
<dbReference type="GO" id="GO:0004034">
    <property type="term" value="F:aldose 1-epimerase activity"/>
    <property type="evidence" value="ECO:0007669"/>
    <property type="project" value="UniProtKB-EC"/>
</dbReference>
<comment type="pathway">
    <text evidence="2 8">Carbohydrate metabolism; hexose metabolism.</text>
</comment>
<comment type="catalytic activity">
    <reaction evidence="1 8">
        <text>alpha-D-glucose = beta-D-glucose</text>
        <dbReference type="Rhea" id="RHEA:10264"/>
        <dbReference type="ChEBI" id="CHEBI:15903"/>
        <dbReference type="ChEBI" id="CHEBI:17925"/>
        <dbReference type="EC" id="5.1.3.3"/>
    </reaction>
</comment>
<dbReference type="CDD" id="cd09019">
    <property type="entry name" value="galactose_mutarotase_like"/>
    <property type="match status" value="1"/>
</dbReference>
<dbReference type="GO" id="GO:0030246">
    <property type="term" value="F:carbohydrate binding"/>
    <property type="evidence" value="ECO:0007669"/>
    <property type="project" value="InterPro"/>
</dbReference>
<feature type="active site" description="Proton donor" evidence="9">
    <location>
        <position position="174"/>
    </location>
</feature>
<feature type="binding site" evidence="11">
    <location>
        <begin position="74"/>
        <end position="75"/>
    </location>
    <ligand>
        <name>beta-D-galactose</name>
        <dbReference type="ChEBI" id="CHEBI:27667"/>
    </ligand>
</feature>
<comment type="similarity">
    <text evidence="3 8">Belongs to the aldose epimerase family.</text>
</comment>
<proteinExistence type="inferred from homology"/>
<dbReference type="PIRSF" id="PIRSF005096">
    <property type="entry name" value="GALM"/>
    <property type="match status" value="1"/>
</dbReference>